<sequence>MHLNRQIEIDNGNTFIITTATKIYKVDFGNFGKFYSPINLDFPFRNPTCSNEIVLTGSCNGLLCLTHREDCVFVESSYRKVQAIAAHNLDGIIVLGFGYDHFSDIFKVVVISRIPGLKTGQDKVEAAVHSVGTNSWRSIGELEYYFRKSRSQVFEEFPFVPNGLELFLQQDPLQCNVYKEEALDAIIASMDCETCDKRVQEQ</sequence>
<accession>A0A9Q0KZT6</accession>
<dbReference type="OrthoDB" id="591557at2759"/>
<gene>
    <name evidence="2" type="ORF">NE237_010583</name>
</gene>
<dbReference type="InterPro" id="IPR055566">
    <property type="entry name" value="ARM_LIN"/>
</dbReference>
<proteinExistence type="predicted"/>
<dbReference type="EMBL" id="JAMYWD010000002">
    <property type="protein sequence ID" value="KAJ4979803.1"/>
    <property type="molecule type" value="Genomic_DNA"/>
</dbReference>
<evidence type="ECO:0000259" key="1">
    <source>
        <dbReference type="Pfam" id="PF23628"/>
    </source>
</evidence>
<dbReference type="Proteomes" id="UP001141806">
    <property type="component" value="Unassembled WGS sequence"/>
</dbReference>
<dbReference type="Pfam" id="PF23628">
    <property type="entry name" value="ARM_LIN_C"/>
    <property type="match status" value="1"/>
</dbReference>
<name>A0A9Q0KZT6_9MAGN</name>
<dbReference type="AlphaFoldDB" id="A0A9Q0KZT6"/>
<reference evidence="2" key="1">
    <citation type="journal article" date="2023" name="Plant J.">
        <title>The genome of the king protea, Protea cynaroides.</title>
        <authorList>
            <person name="Chang J."/>
            <person name="Duong T.A."/>
            <person name="Schoeman C."/>
            <person name="Ma X."/>
            <person name="Roodt D."/>
            <person name="Barker N."/>
            <person name="Li Z."/>
            <person name="Van de Peer Y."/>
            <person name="Mizrachi E."/>
        </authorList>
    </citation>
    <scope>NUCLEOTIDE SEQUENCE</scope>
    <source>
        <tissue evidence="2">Young leaves</tissue>
    </source>
</reference>
<evidence type="ECO:0000313" key="2">
    <source>
        <dbReference type="EMBL" id="KAJ4979803.1"/>
    </source>
</evidence>
<protein>
    <recommendedName>
        <fullName evidence="1">Putative E3 ubiquitin-protein ligase LIN ARM-like domain-containing protein</fullName>
    </recommendedName>
</protein>
<keyword evidence="3" id="KW-1185">Reference proteome</keyword>
<evidence type="ECO:0000313" key="3">
    <source>
        <dbReference type="Proteomes" id="UP001141806"/>
    </source>
</evidence>
<comment type="caution">
    <text evidence="2">The sequence shown here is derived from an EMBL/GenBank/DDBJ whole genome shotgun (WGS) entry which is preliminary data.</text>
</comment>
<organism evidence="2 3">
    <name type="scientific">Protea cynaroides</name>
    <dbReference type="NCBI Taxonomy" id="273540"/>
    <lineage>
        <taxon>Eukaryota</taxon>
        <taxon>Viridiplantae</taxon>
        <taxon>Streptophyta</taxon>
        <taxon>Embryophyta</taxon>
        <taxon>Tracheophyta</taxon>
        <taxon>Spermatophyta</taxon>
        <taxon>Magnoliopsida</taxon>
        <taxon>Proteales</taxon>
        <taxon>Proteaceae</taxon>
        <taxon>Protea</taxon>
    </lineage>
</organism>
<feature type="domain" description="Putative E3 ubiquitin-protein ligase LIN ARM-like" evidence="1">
    <location>
        <begin position="164"/>
        <end position="202"/>
    </location>
</feature>